<dbReference type="PANTHER" id="PTHR20913">
    <property type="entry name" value="TBC1 DOMAIN FAMILY MEMBER 20/GTPASE"/>
    <property type="match status" value="1"/>
</dbReference>
<dbReference type="InterPro" id="IPR000195">
    <property type="entry name" value="Rab-GAP-TBC_dom"/>
</dbReference>
<keyword evidence="3" id="KW-0812">Transmembrane</keyword>
<reference evidence="5 6" key="1">
    <citation type="journal article" date="2018" name="Evol. Lett.">
        <title>Horizontal gene cluster transfer increased hallucinogenic mushroom diversity.</title>
        <authorList>
            <person name="Reynolds H.T."/>
            <person name="Vijayakumar V."/>
            <person name="Gluck-Thaler E."/>
            <person name="Korotkin H.B."/>
            <person name="Matheny P.B."/>
            <person name="Slot J.C."/>
        </authorList>
    </citation>
    <scope>NUCLEOTIDE SEQUENCE [LARGE SCALE GENOMIC DNA]</scope>
    <source>
        <strain evidence="5 6">2631</strain>
    </source>
</reference>
<dbReference type="InParanoid" id="A0A409XDE1"/>
<dbReference type="OrthoDB" id="206700at2759"/>
<protein>
    <recommendedName>
        <fullName evidence="4">Rab-GAP TBC domain-containing protein</fullName>
    </recommendedName>
</protein>
<sequence length="601" mass="67528">MTKDDDSTQQRKHKHQEIDWEGLRARSLQKGGFGDERVDIWPKLLNASKSKDSFVNKPNKHSDLKEEQPHDDERQIGLDTDRSFVLYPVEPKIDRETLQAELHKLLVSVFRKRPRLSYFQGYHDIVTVLFLTLPQEMQLVCAEKLSLHRLRDSMGSGLEPVLGLLRYSFWFKESLKSYMFYFSIGNSPLPFYALSNLLTLFSHDIPTLPLIQHVFDYLFCRPPIAVVYLATAIILSRKKEVIRLEEEDEDGMIHSLLSSLPNLVDDIDDQEATEDPSKTWTADKSLDGGANNTFFKEEEDDGNQISLNPSSSGVPSTVKKESESLLDSIPDDRNRSPDSSSHSPPPTVIHEQISDNTGAAAPLERIHDDDSPSHNDENPPKEDIYQSSQSISGMAPVEPSPPSDKPTKNEDHDHILSTHHRPDRILLTDLLRHADALYKEFPPSHPGLALSSIMGPQSVVFTWSESFSELPSDNTAEAMVSHPELVVYPYVEIDLHQKEEGSSDKEEKKPGGKARRRRRKLRKSPFGQMEKKTMLAGTVLVLGVAMAVYGIKARNTHSGHSLLYGITEGRGHKDWKRVSGWVGGALAGMSERIMNGISSGS</sequence>
<dbReference type="Proteomes" id="UP000283269">
    <property type="component" value="Unassembled WGS sequence"/>
</dbReference>
<dbReference type="GO" id="GO:0005096">
    <property type="term" value="F:GTPase activator activity"/>
    <property type="evidence" value="ECO:0007669"/>
    <property type="project" value="UniProtKB-KW"/>
</dbReference>
<evidence type="ECO:0000256" key="3">
    <source>
        <dbReference type="SAM" id="Phobius"/>
    </source>
</evidence>
<dbReference type="STRING" id="93625.A0A409XDE1"/>
<dbReference type="InterPro" id="IPR045913">
    <property type="entry name" value="TBC20/Gyp8-like"/>
</dbReference>
<feature type="compositionally biased region" description="Basic and acidic residues" evidence="2">
    <location>
        <begin position="364"/>
        <end position="384"/>
    </location>
</feature>
<proteinExistence type="predicted"/>
<evidence type="ECO:0000259" key="4">
    <source>
        <dbReference type="PROSITE" id="PS50086"/>
    </source>
</evidence>
<feature type="region of interest" description="Disordered" evidence="2">
    <location>
        <begin position="270"/>
        <end position="351"/>
    </location>
</feature>
<dbReference type="PROSITE" id="PS50086">
    <property type="entry name" value="TBC_RABGAP"/>
    <property type="match status" value="1"/>
</dbReference>
<feature type="transmembrane region" description="Helical" evidence="3">
    <location>
        <begin position="533"/>
        <end position="551"/>
    </location>
</feature>
<dbReference type="Gene3D" id="1.10.8.1310">
    <property type="match status" value="1"/>
</dbReference>
<evidence type="ECO:0000313" key="6">
    <source>
        <dbReference type="Proteomes" id="UP000283269"/>
    </source>
</evidence>
<keyword evidence="1" id="KW-0343">GTPase activation</keyword>
<evidence type="ECO:0000256" key="2">
    <source>
        <dbReference type="SAM" id="MobiDB-lite"/>
    </source>
</evidence>
<evidence type="ECO:0000313" key="5">
    <source>
        <dbReference type="EMBL" id="PPQ88792.1"/>
    </source>
</evidence>
<dbReference type="GO" id="GO:0005789">
    <property type="term" value="C:endoplasmic reticulum membrane"/>
    <property type="evidence" value="ECO:0007669"/>
    <property type="project" value="TreeGrafter"/>
</dbReference>
<keyword evidence="6" id="KW-1185">Reference proteome</keyword>
<accession>A0A409XDE1</accession>
<keyword evidence="3" id="KW-0472">Membrane</keyword>
<feature type="region of interest" description="Disordered" evidence="2">
    <location>
        <begin position="363"/>
        <end position="420"/>
    </location>
</feature>
<feature type="region of interest" description="Disordered" evidence="2">
    <location>
        <begin position="497"/>
        <end position="527"/>
    </location>
</feature>
<name>A0A409XDE1_PSICY</name>
<dbReference type="GO" id="GO:0006888">
    <property type="term" value="P:endoplasmic reticulum to Golgi vesicle-mediated transport"/>
    <property type="evidence" value="ECO:0007669"/>
    <property type="project" value="TreeGrafter"/>
</dbReference>
<dbReference type="PANTHER" id="PTHR20913:SF7">
    <property type="entry name" value="RE60063P"/>
    <property type="match status" value="1"/>
</dbReference>
<dbReference type="InterPro" id="IPR035969">
    <property type="entry name" value="Rab-GAP_TBC_sf"/>
</dbReference>
<evidence type="ECO:0000256" key="1">
    <source>
        <dbReference type="ARBA" id="ARBA00022468"/>
    </source>
</evidence>
<dbReference type="SUPFAM" id="SSF47923">
    <property type="entry name" value="Ypt/Rab-GAP domain of gyp1p"/>
    <property type="match status" value="1"/>
</dbReference>
<dbReference type="Pfam" id="PF00566">
    <property type="entry name" value="RabGAP-TBC"/>
    <property type="match status" value="1"/>
</dbReference>
<organism evidence="5 6">
    <name type="scientific">Psilocybe cyanescens</name>
    <dbReference type="NCBI Taxonomy" id="93625"/>
    <lineage>
        <taxon>Eukaryota</taxon>
        <taxon>Fungi</taxon>
        <taxon>Dikarya</taxon>
        <taxon>Basidiomycota</taxon>
        <taxon>Agaricomycotina</taxon>
        <taxon>Agaricomycetes</taxon>
        <taxon>Agaricomycetidae</taxon>
        <taxon>Agaricales</taxon>
        <taxon>Agaricineae</taxon>
        <taxon>Strophariaceae</taxon>
        <taxon>Psilocybe</taxon>
    </lineage>
</organism>
<comment type="caution">
    <text evidence="5">The sequence shown here is derived from an EMBL/GenBank/DDBJ whole genome shotgun (WGS) entry which is preliminary data.</text>
</comment>
<feature type="compositionally biased region" description="Basic and acidic residues" evidence="2">
    <location>
        <begin position="497"/>
        <end position="510"/>
    </location>
</feature>
<feature type="compositionally biased region" description="Basic and acidic residues" evidence="2">
    <location>
        <begin position="405"/>
        <end position="416"/>
    </location>
</feature>
<dbReference type="AlphaFoldDB" id="A0A409XDE1"/>
<gene>
    <name evidence="5" type="ORF">CVT25_010478</name>
</gene>
<dbReference type="EMBL" id="NHYD01002025">
    <property type="protein sequence ID" value="PPQ88792.1"/>
    <property type="molecule type" value="Genomic_DNA"/>
</dbReference>
<keyword evidence="3" id="KW-1133">Transmembrane helix</keyword>
<feature type="domain" description="Rab-GAP TBC" evidence="4">
    <location>
        <begin position="31"/>
        <end position="222"/>
    </location>
</feature>
<feature type="compositionally biased region" description="Basic residues" evidence="2">
    <location>
        <begin position="511"/>
        <end position="523"/>
    </location>
</feature>
<dbReference type="Gene3D" id="1.10.472.80">
    <property type="entry name" value="Ypt/Rab-GAP domain of gyp1p, domain 3"/>
    <property type="match status" value="1"/>
</dbReference>
<feature type="compositionally biased region" description="Polar residues" evidence="2">
    <location>
        <begin position="303"/>
        <end position="315"/>
    </location>
</feature>
<feature type="region of interest" description="Disordered" evidence="2">
    <location>
        <begin position="51"/>
        <end position="73"/>
    </location>
</feature>
<dbReference type="SMART" id="SM00164">
    <property type="entry name" value="TBC"/>
    <property type="match status" value="1"/>
</dbReference>